<proteinExistence type="predicted"/>
<dbReference type="InterPro" id="IPR041698">
    <property type="entry name" value="Methyltransf_25"/>
</dbReference>
<dbReference type="Pfam" id="PF13649">
    <property type="entry name" value="Methyltransf_25"/>
    <property type="match status" value="1"/>
</dbReference>
<evidence type="ECO:0000259" key="1">
    <source>
        <dbReference type="Pfam" id="PF13649"/>
    </source>
</evidence>
<dbReference type="GO" id="GO:0008168">
    <property type="term" value="F:methyltransferase activity"/>
    <property type="evidence" value="ECO:0007669"/>
    <property type="project" value="UniProtKB-KW"/>
</dbReference>
<gene>
    <name evidence="2" type="ORF">NBG4_90021</name>
</gene>
<protein>
    <submittedName>
        <fullName evidence="2">SAM-dependent methyltransferase</fullName>
    </submittedName>
</protein>
<keyword evidence="2" id="KW-0489">Methyltransferase</keyword>
<dbReference type="Proteomes" id="UP000245125">
    <property type="component" value="Unassembled WGS sequence"/>
</dbReference>
<reference evidence="3" key="1">
    <citation type="submission" date="2018-03" db="EMBL/GenBank/DDBJ databases">
        <authorList>
            <person name="Zecchin S."/>
        </authorList>
    </citation>
    <scope>NUCLEOTIDE SEQUENCE [LARGE SCALE GENOMIC DNA]</scope>
</reference>
<dbReference type="Gene3D" id="3.40.50.150">
    <property type="entry name" value="Vaccinia Virus protein VP39"/>
    <property type="match status" value="1"/>
</dbReference>
<dbReference type="AlphaFoldDB" id="A0A2U3QL19"/>
<dbReference type="CDD" id="cd02440">
    <property type="entry name" value="AdoMet_MTases"/>
    <property type="match status" value="1"/>
</dbReference>
<evidence type="ECO:0000313" key="2">
    <source>
        <dbReference type="EMBL" id="SPQ02077.1"/>
    </source>
</evidence>
<accession>A0A2U3QL19</accession>
<keyword evidence="3" id="KW-1185">Reference proteome</keyword>
<organism evidence="2 3">
    <name type="scientific">Candidatus Sulfobium mesophilum</name>
    <dbReference type="NCBI Taxonomy" id="2016548"/>
    <lineage>
        <taxon>Bacteria</taxon>
        <taxon>Pseudomonadati</taxon>
        <taxon>Nitrospirota</taxon>
        <taxon>Nitrospiria</taxon>
        <taxon>Nitrospirales</taxon>
        <taxon>Nitrospiraceae</taxon>
        <taxon>Candidatus Sulfobium</taxon>
    </lineage>
</organism>
<dbReference type="EMBL" id="OUUY01000141">
    <property type="protein sequence ID" value="SPQ02077.1"/>
    <property type="molecule type" value="Genomic_DNA"/>
</dbReference>
<dbReference type="OrthoDB" id="5298787at2"/>
<feature type="domain" description="Methyltransferase" evidence="1">
    <location>
        <begin position="30"/>
        <end position="120"/>
    </location>
</feature>
<dbReference type="SUPFAM" id="SSF53335">
    <property type="entry name" value="S-adenosyl-L-methionine-dependent methyltransferases"/>
    <property type="match status" value="1"/>
</dbReference>
<sequence length="181" mass="20251">MTDFRRESGPDELLTRYSYLFSDDLNDSPVLDLACGDGHNGIFLASKGFSVVLADRSEEALSQARLNAPAAGMSIQFWQVNLEQEGVNPLEGRIFSAVLVFRYLHRPLIPCISKSLKQGGILIYETFTTEQARFGKPKNPDHLLKAGELLSWFQDWEVIYTYEGIIGAPPKAIARLVSRKT</sequence>
<dbReference type="InterPro" id="IPR029063">
    <property type="entry name" value="SAM-dependent_MTases_sf"/>
</dbReference>
<evidence type="ECO:0000313" key="3">
    <source>
        <dbReference type="Proteomes" id="UP000245125"/>
    </source>
</evidence>
<name>A0A2U3QL19_9BACT</name>
<keyword evidence="2" id="KW-0808">Transferase</keyword>
<dbReference type="GO" id="GO:0032259">
    <property type="term" value="P:methylation"/>
    <property type="evidence" value="ECO:0007669"/>
    <property type="project" value="UniProtKB-KW"/>
</dbReference>